<keyword evidence="3" id="KW-1185">Reference proteome</keyword>
<dbReference type="EMBL" id="CP000472">
    <property type="protein sequence ID" value="ACJ28327.1"/>
    <property type="molecule type" value="Genomic_DNA"/>
</dbReference>
<evidence type="ECO:0008006" key="4">
    <source>
        <dbReference type="Google" id="ProtNLM"/>
    </source>
</evidence>
<evidence type="ECO:0000313" key="3">
    <source>
        <dbReference type="Proteomes" id="UP000000753"/>
    </source>
</evidence>
<dbReference type="AlphaFoldDB" id="B8CL01"/>
<sequence>MANKQRHYDCRANSKGAVNTASLLVMFLLSIAAFVLGSLYFELRYKNQLLQDEVAELKESQILFMVPDEQAEVMANWMAENPVFVQSFVARARAGELTSMPIGDGSVEQLIQSSTTQANQAEAENGVAADKNIINTEVGQLAIDSAESTVPLVDNRLLRQDDSSSVEPVQATALQKDSSVTEHVPNEIVPETIYSFPDQAQMLNITEEGVKLISLPHGGIRITTRALEE</sequence>
<dbReference type="OrthoDB" id="6272804at2"/>
<dbReference type="eggNOG" id="ENOG5031EE3">
    <property type="taxonomic scope" value="Bacteria"/>
</dbReference>
<feature type="transmembrane region" description="Helical" evidence="1">
    <location>
        <begin position="21"/>
        <end position="41"/>
    </location>
</feature>
<keyword evidence="1" id="KW-0472">Membrane</keyword>
<dbReference type="STRING" id="225849.swp_1543"/>
<protein>
    <recommendedName>
        <fullName evidence="4">Membrane anchored protein in chemotaxis locus</fullName>
    </recommendedName>
</protein>
<evidence type="ECO:0000256" key="1">
    <source>
        <dbReference type="SAM" id="Phobius"/>
    </source>
</evidence>
<dbReference type="Proteomes" id="UP000000753">
    <property type="component" value="Chromosome"/>
</dbReference>
<gene>
    <name evidence="2" type="ordered locus">swp_1543</name>
</gene>
<keyword evidence="1" id="KW-0812">Transmembrane</keyword>
<keyword evidence="1" id="KW-1133">Transmembrane helix</keyword>
<accession>B8CL01</accession>
<organism evidence="2 3">
    <name type="scientific">Shewanella piezotolerans (strain WP3 / JCM 13877)</name>
    <dbReference type="NCBI Taxonomy" id="225849"/>
    <lineage>
        <taxon>Bacteria</taxon>
        <taxon>Pseudomonadati</taxon>
        <taxon>Pseudomonadota</taxon>
        <taxon>Gammaproteobacteria</taxon>
        <taxon>Alteromonadales</taxon>
        <taxon>Shewanellaceae</taxon>
        <taxon>Shewanella</taxon>
    </lineage>
</organism>
<proteinExistence type="predicted"/>
<dbReference type="HOGENOM" id="CLU_105420_0_0_6"/>
<dbReference type="RefSeq" id="WP_020911705.1">
    <property type="nucleotide sequence ID" value="NC_011566.1"/>
</dbReference>
<dbReference type="KEGG" id="swp:swp_1543"/>
<reference evidence="2 3" key="1">
    <citation type="journal article" date="2008" name="PLoS ONE">
        <title>Environmental adaptation: genomic analysis of the piezotolerant and psychrotolerant deep-sea iron reducing bacterium Shewanella piezotolerans WP3.</title>
        <authorList>
            <person name="Wang F."/>
            <person name="Wang J."/>
            <person name="Jian H."/>
            <person name="Zhang B."/>
            <person name="Li S."/>
            <person name="Wang F."/>
            <person name="Zeng X."/>
            <person name="Gao L."/>
            <person name="Bartlett D.H."/>
            <person name="Yu J."/>
            <person name="Hu S."/>
            <person name="Xiao X."/>
        </authorList>
    </citation>
    <scope>NUCLEOTIDE SEQUENCE [LARGE SCALE GENOMIC DNA]</scope>
    <source>
        <strain evidence="3">WP3 / JCM 13877</strain>
    </source>
</reference>
<name>B8CL01_SHEPW</name>
<evidence type="ECO:0000313" key="2">
    <source>
        <dbReference type="EMBL" id="ACJ28327.1"/>
    </source>
</evidence>